<sequence>MGVVLMIHVLGLALKVCAFFACSLWIHGSAGLDLQPQHTMPPHSYAPLPQTPTAQPSFAQPSSSMAPNNIFVPILPPVPPLIVQSPAPATSSPSSRSPTNEQTPQAPSNSHSHQAKPPIINILIAPVSRPPSNLVTSNEPIMNEPPTNPPEQIAFPILAPPPSIKKTTKHIVKVSPPVSYSPTQGPTLSNPLEHSNNIPPPRQFSKSIEFRSPRIHRHPKVYNSTPAPEPHVIPPPSPPDSNHALIPAAASPSQQTIFPINSPRVSPSGPSHRIPKLPSLPPMLLLPPPPPHRGCEPMICTEPYTYGPPETPCVCVLPIQAGLRLNMALYSFFPLVSKLASVIASGIFMKQSQVRIMGANEAEDNPDKTIVLIDLLPLGRKFDYTTAYITFQRFWQKKVIGKTELFGDYDVLYVQYPGLPPSPPSPLSTGGIISSKPYPGREGPKPVEPLGVDVSVKQQKRGLGGIILATIVLSCFAAVILFCAVAWVFIFRYRHRVFHPDPSPPAIFSSQAKSSGLPVSMIRSPNNSPSFSLGSSMAPYTGSAKTFTSHDIKRATDFFNEARIIGEGGFGRVYSGVLDDETKVAVKILKRYDQQGGREFLAEVEMLSRLHHRNLVKLIGICVEDPTRCLVYELVPNGSVESHLHGCDKERSPLDWNARLKIALGAARALAYLHEDSSPCVIHRDFKASNILLEDDFMPKVSDFGLARTALDENRHISTRHLLVKSDVYSYGVVLLELLTGRKPVDMFQPPGQENLVSWARPLLASPQNLQSIVDQSILNSDPSLLDSISKVAAIASMCVQPEVSNRPFMGEVVQALKLVCNECDENRECLSRNSSSKDLSLGPEVRESSAYSGLARLPGPLLSPPSTYSDYDYRMDIVERDLSMSGLLSPSARFGPQDSESFRRHSSSGPLRTGQARPIWRTMKRFSRGSVSEHGARFRLWPGSH</sequence>
<dbReference type="FunFam" id="3.30.200.20:FF:000146">
    <property type="entry name" value="receptor-like serine/threonine-protein kinase ALE2"/>
    <property type="match status" value="1"/>
</dbReference>
<accession>A0A5A7PWR0</accession>
<dbReference type="InterPro" id="IPR000719">
    <property type="entry name" value="Prot_kinase_dom"/>
</dbReference>
<feature type="domain" description="Protein kinase" evidence="9">
    <location>
        <begin position="559"/>
        <end position="820"/>
    </location>
</feature>
<evidence type="ECO:0000256" key="8">
    <source>
        <dbReference type="SAM" id="Phobius"/>
    </source>
</evidence>
<keyword evidence="2" id="KW-0808">Transferase</keyword>
<dbReference type="Proteomes" id="UP000325081">
    <property type="component" value="Unassembled WGS sequence"/>
</dbReference>
<name>A0A5A7PWR0_STRAF</name>
<evidence type="ECO:0000256" key="5">
    <source>
        <dbReference type="ARBA" id="ARBA00022840"/>
    </source>
</evidence>
<keyword evidence="3 6" id="KW-0547">Nucleotide-binding</keyword>
<dbReference type="CDD" id="cd14066">
    <property type="entry name" value="STKc_IRAK"/>
    <property type="match status" value="1"/>
</dbReference>
<evidence type="ECO:0000256" key="3">
    <source>
        <dbReference type="ARBA" id="ARBA00022741"/>
    </source>
</evidence>
<evidence type="ECO:0000256" key="2">
    <source>
        <dbReference type="ARBA" id="ARBA00022679"/>
    </source>
</evidence>
<dbReference type="PANTHER" id="PTHR47989">
    <property type="entry name" value="OS01G0750732 PROTEIN"/>
    <property type="match status" value="1"/>
</dbReference>
<dbReference type="OrthoDB" id="1901798at2759"/>
<evidence type="ECO:0000256" key="1">
    <source>
        <dbReference type="ARBA" id="ARBA00022527"/>
    </source>
</evidence>
<dbReference type="InterPro" id="IPR001245">
    <property type="entry name" value="Ser-Thr/Tyr_kinase_cat_dom"/>
</dbReference>
<feature type="compositionally biased region" description="Polar residues" evidence="7">
    <location>
        <begin position="100"/>
        <end position="112"/>
    </location>
</feature>
<feature type="transmembrane region" description="Helical" evidence="8">
    <location>
        <begin position="327"/>
        <end position="348"/>
    </location>
</feature>
<dbReference type="PROSITE" id="PS00107">
    <property type="entry name" value="PROTEIN_KINASE_ATP"/>
    <property type="match status" value="1"/>
</dbReference>
<evidence type="ECO:0000259" key="9">
    <source>
        <dbReference type="PROSITE" id="PS50011"/>
    </source>
</evidence>
<dbReference type="InterPro" id="IPR057597">
    <property type="entry name" value="ALE2_N"/>
</dbReference>
<gene>
    <name evidence="10" type="ORF">STAS_13503</name>
</gene>
<feature type="compositionally biased region" description="Low complexity" evidence="7">
    <location>
        <begin position="83"/>
        <end position="99"/>
    </location>
</feature>
<dbReference type="InterPro" id="IPR017441">
    <property type="entry name" value="Protein_kinase_ATP_BS"/>
</dbReference>
<dbReference type="PANTHER" id="PTHR47989:SF9">
    <property type="entry name" value="PROTEIN KINASE SUPERFAMILY PROTEIN"/>
    <property type="match status" value="1"/>
</dbReference>
<dbReference type="GO" id="GO:0004674">
    <property type="term" value="F:protein serine/threonine kinase activity"/>
    <property type="evidence" value="ECO:0007669"/>
    <property type="project" value="UniProtKB-KW"/>
</dbReference>
<keyword evidence="8" id="KW-1133">Transmembrane helix</keyword>
<dbReference type="Gene3D" id="1.10.510.10">
    <property type="entry name" value="Transferase(Phosphotransferase) domain 1"/>
    <property type="match status" value="1"/>
</dbReference>
<dbReference type="Pfam" id="PF23180">
    <property type="entry name" value="ALE2_N"/>
    <property type="match status" value="1"/>
</dbReference>
<keyword evidence="8" id="KW-0472">Membrane</keyword>
<feature type="compositionally biased region" description="Polar residues" evidence="7">
    <location>
        <begin position="178"/>
        <end position="197"/>
    </location>
</feature>
<feature type="region of interest" description="Disordered" evidence="7">
    <location>
        <begin position="83"/>
        <end position="116"/>
    </location>
</feature>
<dbReference type="GO" id="GO:0005524">
    <property type="term" value="F:ATP binding"/>
    <property type="evidence" value="ECO:0007669"/>
    <property type="project" value="UniProtKB-UniRule"/>
</dbReference>
<evidence type="ECO:0000313" key="10">
    <source>
        <dbReference type="EMBL" id="GER37116.1"/>
    </source>
</evidence>
<dbReference type="SUPFAM" id="SSF56112">
    <property type="entry name" value="Protein kinase-like (PK-like)"/>
    <property type="match status" value="1"/>
</dbReference>
<feature type="region of interest" description="Disordered" evidence="7">
    <location>
        <begin position="41"/>
        <end position="63"/>
    </location>
</feature>
<feature type="binding site" evidence="6">
    <location>
        <position position="587"/>
    </location>
    <ligand>
        <name>ATP</name>
        <dbReference type="ChEBI" id="CHEBI:30616"/>
    </ligand>
</feature>
<reference evidence="11" key="1">
    <citation type="journal article" date="2019" name="Curr. Biol.">
        <title>Genome Sequence of Striga asiatica Provides Insight into the Evolution of Plant Parasitism.</title>
        <authorList>
            <person name="Yoshida S."/>
            <person name="Kim S."/>
            <person name="Wafula E.K."/>
            <person name="Tanskanen J."/>
            <person name="Kim Y.M."/>
            <person name="Honaas L."/>
            <person name="Yang Z."/>
            <person name="Spallek T."/>
            <person name="Conn C.E."/>
            <person name="Ichihashi Y."/>
            <person name="Cheong K."/>
            <person name="Cui S."/>
            <person name="Der J.P."/>
            <person name="Gundlach H."/>
            <person name="Jiao Y."/>
            <person name="Hori C."/>
            <person name="Ishida J.K."/>
            <person name="Kasahara H."/>
            <person name="Kiba T."/>
            <person name="Kim M.S."/>
            <person name="Koo N."/>
            <person name="Laohavisit A."/>
            <person name="Lee Y.H."/>
            <person name="Lumba S."/>
            <person name="McCourt P."/>
            <person name="Mortimer J.C."/>
            <person name="Mutuku J.M."/>
            <person name="Nomura T."/>
            <person name="Sasaki-Sekimoto Y."/>
            <person name="Seto Y."/>
            <person name="Wang Y."/>
            <person name="Wakatake T."/>
            <person name="Sakakibara H."/>
            <person name="Demura T."/>
            <person name="Yamaguchi S."/>
            <person name="Yoneyama K."/>
            <person name="Manabe R.I."/>
            <person name="Nelson D.C."/>
            <person name="Schulman A.H."/>
            <person name="Timko M.P."/>
            <person name="dePamphilis C.W."/>
            <person name="Choi D."/>
            <person name="Shirasu K."/>
        </authorList>
    </citation>
    <scope>NUCLEOTIDE SEQUENCE [LARGE SCALE GENOMIC DNA]</scope>
    <source>
        <strain evidence="11">cv. UVA1</strain>
    </source>
</reference>
<dbReference type="Pfam" id="PF07714">
    <property type="entry name" value="PK_Tyr_Ser-Thr"/>
    <property type="match status" value="1"/>
</dbReference>
<proteinExistence type="predicted"/>
<keyword evidence="1" id="KW-0723">Serine/threonine-protein kinase</keyword>
<keyword evidence="4 10" id="KW-0418">Kinase</keyword>
<dbReference type="PROSITE" id="PS00108">
    <property type="entry name" value="PROTEIN_KINASE_ST"/>
    <property type="match status" value="1"/>
</dbReference>
<protein>
    <submittedName>
        <fullName evidence="10">Protein kinase superfamily protein</fullName>
    </submittedName>
</protein>
<dbReference type="AlphaFoldDB" id="A0A5A7PWR0"/>
<dbReference type="InterPro" id="IPR008271">
    <property type="entry name" value="Ser/Thr_kinase_AS"/>
</dbReference>
<feature type="region of interest" description="Disordered" evidence="7">
    <location>
        <begin position="890"/>
        <end position="915"/>
    </location>
</feature>
<comment type="caution">
    <text evidence="10">The sequence shown here is derived from an EMBL/GenBank/DDBJ whole genome shotgun (WGS) entry which is preliminary data.</text>
</comment>
<feature type="transmembrane region" description="Helical" evidence="8">
    <location>
        <begin position="466"/>
        <end position="490"/>
    </location>
</feature>
<evidence type="ECO:0000313" key="11">
    <source>
        <dbReference type="Proteomes" id="UP000325081"/>
    </source>
</evidence>
<feature type="compositionally biased region" description="Polar residues" evidence="7">
    <location>
        <begin position="51"/>
        <end position="63"/>
    </location>
</feature>
<dbReference type="FunFam" id="1.10.510.10:FF:000051">
    <property type="entry name" value="Receptor-like serine/threonine-protein kinase ALE2"/>
    <property type="match status" value="1"/>
</dbReference>
<keyword evidence="11" id="KW-1185">Reference proteome</keyword>
<dbReference type="Gene3D" id="3.30.200.20">
    <property type="entry name" value="Phosphorylase Kinase, domain 1"/>
    <property type="match status" value="1"/>
</dbReference>
<evidence type="ECO:0000256" key="4">
    <source>
        <dbReference type="ARBA" id="ARBA00022777"/>
    </source>
</evidence>
<feature type="region of interest" description="Disordered" evidence="7">
    <location>
        <begin position="175"/>
        <end position="205"/>
    </location>
</feature>
<dbReference type="EMBL" id="BKCP01005294">
    <property type="protein sequence ID" value="GER37116.1"/>
    <property type="molecule type" value="Genomic_DNA"/>
</dbReference>
<dbReference type="PROSITE" id="PS50011">
    <property type="entry name" value="PROTEIN_KINASE_DOM"/>
    <property type="match status" value="1"/>
</dbReference>
<organism evidence="10 11">
    <name type="scientific">Striga asiatica</name>
    <name type="common">Asiatic witchweed</name>
    <name type="synonym">Buchnera asiatica</name>
    <dbReference type="NCBI Taxonomy" id="4170"/>
    <lineage>
        <taxon>Eukaryota</taxon>
        <taxon>Viridiplantae</taxon>
        <taxon>Streptophyta</taxon>
        <taxon>Embryophyta</taxon>
        <taxon>Tracheophyta</taxon>
        <taxon>Spermatophyta</taxon>
        <taxon>Magnoliopsida</taxon>
        <taxon>eudicotyledons</taxon>
        <taxon>Gunneridae</taxon>
        <taxon>Pentapetalae</taxon>
        <taxon>asterids</taxon>
        <taxon>lamiids</taxon>
        <taxon>Lamiales</taxon>
        <taxon>Orobanchaceae</taxon>
        <taxon>Buchnereae</taxon>
        <taxon>Striga</taxon>
    </lineage>
</organism>
<dbReference type="InterPro" id="IPR011009">
    <property type="entry name" value="Kinase-like_dom_sf"/>
</dbReference>
<keyword evidence="8" id="KW-0812">Transmembrane</keyword>
<evidence type="ECO:0000256" key="7">
    <source>
        <dbReference type="SAM" id="MobiDB-lite"/>
    </source>
</evidence>
<keyword evidence="5 6" id="KW-0067">ATP-binding</keyword>
<evidence type="ECO:0000256" key="6">
    <source>
        <dbReference type="PROSITE-ProRule" id="PRU10141"/>
    </source>
</evidence>